<evidence type="ECO:0000256" key="8">
    <source>
        <dbReference type="PROSITE-ProRule" id="PRU01240"/>
    </source>
</evidence>
<dbReference type="Proteomes" id="UP001318860">
    <property type="component" value="Unassembled WGS sequence"/>
</dbReference>
<dbReference type="Pfam" id="PF17766">
    <property type="entry name" value="fn3_6"/>
    <property type="match status" value="1"/>
</dbReference>
<name>A0ABR0VTK5_REHGL</name>
<keyword evidence="7" id="KW-0325">Glycoprotein</keyword>
<evidence type="ECO:0000259" key="11">
    <source>
        <dbReference type="Pfam" id="PF17766"/>
    </source>
</evidence>
<evidence type="ECO:0000256" key="2">
    <source>
        <dbReference type="ARBA" id="ARBA00011073"/>
    </source>
</evidence>
<dbReference type="CDD" id="cd04852">
    <property type="entry name" value="Peptidases_S8_3"/>
    <property type="match status" value="1"/>
</dbReference>
<dbReference type="InterPro" id="IPR034197">
    <property type="entry name" value="Peptidases_S8_3"/>
</dbReference>
<proteinExistence type="inferred from homology"/>
<dbReference type="InterPro" id="IPR036852">
    <property type="entry name" value="Peptidase_S8/S53_dom_sf"/>
</dbReference>
<dbReference type="PROSITE" id="PS51892">
    <property type="entry name" value="SUBTILASE"/>
    <property type="match status" value="1"/>
</dbReference>
<feature type="active site" description="Charge relay system" evidence="8">
    <location>
        <position position="79"/>
    </location>
</feature>
<keyword evidence="5 8" id="KW-0378">Hydrolase</keyword>
<comment type="subcellular location">
    <subcellularLocation>
        <location evidence="1">Secreted</location>
    </subcellularLocation>
</comment>
<sequence>MNFGAWPVSNYGKNVIIGVIDTGITPNHPSFSDNGMPPPPAKWKGKCELNGTVCNTKLIGARNFVTNLSGLPPVDQEGHGTLTASTAAGNFVSGANVFGNANGTAAGMAPLAHLAVYKACSLNVCGESDILAAMDAAVEDGVDVISASLSRGPSRSSDDGVAIAAFAAIQKGTFVSYSADNGGPSSSTLASEFPWVLTVGASTIDRSLRAIALLGNGDKFEGGGVSPIGKEQMVKDAGGAAMILANDAVGGYNVIGDAHVIPAAHVSYAAGQKIKAYVNSTSTPTATIVFKGTIIGTKSAPMVASFSSRGPSLATPGILKPDIIGPGVSILAAWHMSMDNKTNGKTNANFNMASGTSISCPHLSGIAALVKSAHPDWSPAAIKSALMTSAYQINLNGSLINDERLLPADVFAIVAGHVNPPKALDPGLVYDITPDDYIAYLCGLGYTEKEIAVITRRTISCHGISIPEAQLNYPSFSIQLGMNISMYSRTVTNVGDAESIYYLKMESVPGVDIVVQPAVLSFTEVNQKMTYRIFFSRSAIRVNVTYVQGSIAWISLTHIVRSPISVKFV</sequence>
<reference evidence="12 13" key="1">
    <citation type="journal article" date="2021" name="Comput. Struct. Biotechnol. J.">
        <title>De novo genome assembly of the potent medicinal plant Rehmannia glutinosa using nanopore technology.</title>
        <authorList>
            <person name="Ma L."/>
            <person name="Dong C."/>
            <person name="Song C."/>
            <person name="Wang X."/>
            <person name="Zheng X."/>
            <person name="Niu Y."/>
            <person name="Chen S."/>
            <person name="Feng W."/>
        </authorList>
    </citation>
    <scope>NUCLEOTIDE SEQUENCE [LARGE SCALE GENOMIC DNA]</scope>
    <source>
        <strain evidence="12">DH-2019</strain>
    </source>
</reference>
<dbReference type="Pfam" id="PF00082">
    <property type="entry name" value="Peptidase_S8"/>
    <property type="match status" value="1"/>
</dbReference>
<feature type="domain" description="PA" evidence="10">
    <location>
        <begin position="228"/>
        <end position="274"/>
    </location>
</feature>
<dbReference type="Pfam" id="PF02225">
    <property type="entry name" value="PA"/>
    <property type="match status" value="1"/>
</dbReference>
<evidence type="ECO:0000256" key="1">
    <source>
        <dbReference type="ARBA" id="ARBA00004613"/>
    </source>
</evidence>
<keyword evidence="4" id="KW-0732">Signal</keyword>
<dbReference type="EMBL" id="JABTTQ020000822">
    <property type="protein sequence ID" value="KAK6137640.1"/>
    <property type="molecule type" value="Genomic_DNA"/>
</dbReference>
<evidence type="ECO:0000256" key="7">
    <source>
        <dbReference type="ARBA" id="ARBA00023180"/>
    </source>
</evidence>
<dbReference type="PRINTS" id="PR00723">
    <property type="entry name" value="SUBTILISIN"/>
</dbReference>
<dbReference type="PROSITE" id="PS00136">
    <property type="entry name" value="SUBTILASE_ASP"/>
    <property type="match status" value="1"/>
</dbReference>
<evidence type="ECO:0000256" key="6">
    <source>
        <dbReference type="ARBA" id="ARBA00022825"/>
    </source>
</evidence>
<dbReference type="SUPFAM" id="SSF52743">
    <property type="entry name" value="Subtilisin-like"/>
    <property type="match status" value="1"/>
</dbReference>
<evidence type="ECO:0000256" key="3">
    <source>
        <dbReference type="ARBA" id="ARBA00022670"/>
    </source>
</evidence>
<evidence type="ECO:0000256" key="5">
    <source>
        <dbReference type="ARBA" id="ARBA00022801"/>
    </source>
</evidence>
<evidence type="ECO:0000256" key="4">
    <source>
        <dbReference type="ARBA" id="ARBA00022729"/>
    </source>
</evidence>
<dbReference type="InterPro" id="IPR003137">
    <property type="entry name" value="PA_domain"/>
</dbReference>
<protein>
    <submittedName>
        <fullName evidence="12">Uncharacterized protein</fullName>
    </submittedName>
</protein>
<dbReference type="PANTHER" id="PTHR10795">
    <property type="entry name" value="PROPROTEIN CONVERTASE SUBTILISIN/KEXIN"/>
    <property type="match status" value="1"/>
</dbReference>
<dbReference type="InterPro" id="IPR015500">
    <property type="entry name" value="Peptidase_S8_subtilisin-rel"/>
</dbReference>
<feature type="active site" description="Charge relay system" evidence="8">
    <location>
        <position position="357"/>
    </location>
</feature>
<evidence type="ECO:0000259" key="10">
    <source>
        <dbReference type="Pfam" id="PF02225"/>
    </source>
</evidence>
<dbReference type="Gene3D" id="2.60.40.2310">
    <property type="match status" value="1"/>
</dbReference>
<feature type="domain" description="Peptidase S8/S53" evidence="9">
    <location>
        <begin position="12"/>
        <end position="390"/>
    </location>
</feature>
<dbReference type="InterPro" id="IPR041469">
    <property type="entry name" value="Subtilisin-like_FN3"/>
</dbReference>
<feature type="active site" description="Charge relay system" evidence="8">
    <location>
        <position position="21"/>
    </location>
</feature>
<accession>A0ABR0VTK5</accession>
<keyword evidence="3 8" id="KW-0645">Protease</keyword>
<gene>
    <name evidence="12" type="ORF">DH2020_028566</name>
</gene>
<evidence type="ECO:0000313" key="12">
    <source>
        <dbReference type="EMBL" id="KAK6137640.1"/>
    </source>
</evidence>
<organism evidence="12 13">
    <name type="scientific">Rehmannia glutinosa</name>
    <name type="common">Chinese foxglove</name>
    <dbReference type="NCBI Taxonomy" id="99300"/>
    <lineage>
        <taxon>Eukaryota</taxon>
        <taxon>Viridiplantae</taxon>
        <taxon>Streptophyta</taxon>
        <taxon>Embryophyta</taxon>
        <taxon>Tracheophyta</taxon>
        <taxon>Spermatophyta</taxon>
        <taxon>Magnoliopsida</taxon>
        <taxon>eudicotyledons</taxon>
        <taxon>Gunneridae</taxon>
        <taxon>Pentapetalae</taxon>
        <taxon>asterids</taxon>
        <taxon>lamiids</taxon>
        <taxon>Lamiales</taxon>
        <taxon>Orobanchaceae</taxon>
        <taxon>Rehmannieae</taxon>
        <taxon>Rehmannia</taxon>
    </lineage>
</organism>
<comment type="caution">
    <text evidence="12">The sequence shown here is derived from an EMBL/GenBank/DDBJ whole genome shotgun (WGS) entry which is preliminary data.</text>
</comment>
<dbReference type="InterPro" id="IPR045051">
    <property type="entry name" value="SBT"/>
</dbReference>
<keyword evidence="13" id="KW-1185">Reference proteome</keyword>
<feature type="domain" description="Subtilisin-like protease fibronectin type-III" evidence="11">
    <location>
        <begin position="470"/>
        <end position="566"/>
    </location>
</feature>
<evidence type="ECO:0000259" key="9">
    <source>
        <dbReference type="Pfam" id="PF00082"/>
    </source>
</evidence>
<evidence type="ECO:0000313" key="13">
    <source>
        <dbReference type="Proteomes" id="UP001318860"/>
    </source>
</evidence>
<dbReference type="CDD" id="cd02120">
    <property type="entry name" value="PA_subtilisin_like"/>
    <property type="match status" value="1"/>
</dbReference>
<dbReference type="Gene3D" id="3.40.50.200">
    <property type="entry name" value="Peptidase S8/S53 domain"/>
    <property type="match status" value="2"/>
</dbReference>
<dbReference type="InterPro" id="IPR000209">
    <property type="entry name" value="Peptidase_S8/S53_dom"/>
</dbReference>
<dbReference type="InterPro" id="IPR023827">
    <property type="entry name" value="Peptidase_S8_Asp-AS"/>
</dbReference>
<keyword evidence="6 8" id="KW-0720">Serine protease</keyword>
<comment type="similarity">
    <text evidence="2 8">Belongs to the peptidase S8 family.</text>
</comment>